<evidence type="ECO:0000313" key="6">
    <source>
        <dbReference type="EMBL" id="TQV69215.1"/>
    </source>
</evidence>
<dbReference type="PROSITE" id="PS50943">
    <property type="entry name" value="HTH_CROC1"/>
    <property type="match status" value="1"/>
</dbReference>
<dbReference type="SUPFAM" id="SSF47413">
    <property type="entry name" value="lambda repressor-like DNA-binding domains"/>
    <property type="match status" value="1"/>
</dbReference>
<comment type="similarity">
    <text evidence="1">Belongs to the ner transcriptional regulatory family.</text>
</comment>
<dbReference type="Proteomes" id="UP000315816">
    <property type="component" value="Unassembled WGS sequence"/>
</dbReference>
<keyword evidence="3" id="KW-0238">DNA-binding</keyword>
<comment type="caution">
    <text evidence="6">The sequence shown here is derived from an EMBL/GenBank/DDBJ whole genome shotgun (WGS) entry which is preliminary data.</text>
</comment>
<dbReference type="RefSeq" id="WP_142852967.1">
    <property type="nucleotide sequence ID" value="NZ_FXWW01000001.1"/>
</dbReference>
<evidence type="ECO:0000256" key="1">
    <source>
        <dbReference type="ARBA" id="ARBA00006157"/>
    </source>
</evidence>
<evidence type="ECO:0000313" key="7">
    <source>
        <dbReference type="Proteomes" id="UP000315816"/>
    </source>
</evidence>
<dbReference type="InterPro" id="IPR010982">
    <property type="entry name" value="Lambda_DNA-bd_dom_sf"/>
</dbReference>
<evidence type="ECO:0000256" key="2">
    <source>
        <dbReference type="ARBA" id="ARBA00023015"/>
    </source>
</evidence>
<protein>
    <submittedName>
        <fullName evidence="6">Transcriptional regulator</fullName>
    </submittedName>
</protein>
<organism evidence="6 7">
    <name type="scientific">Aliiroseovarius halocynthiae</name>
    <dbReference type="NCBI Taxonomy" id="985055"/>
    <lineage>
        <taxon>Bacteria</taxon>
        <taxon>Pseudomonadati</taxon>
        <taxon>Pseudomonadota</taxon>
        <taxon>Alphaproteobacteria</taxon>
        <taxon>Rhodobacterales</taxon>
        <taxon>Paracoccaceae</taxon>
        <taxon>Aliiroseovarius</taxon>
    </lineage>
</organism>
<dbReference type="OrthoDB" id="7872256at2"/>
<accession>A0A545SW75</accession>
<proteinExistence type="inferred from homology"/>
<name>A0A545SW75_9RHOB</name>
<gene>
    <name evidence="6" type="ORF">FIL88_06560</name>
</gene>
<keyword evidence="4" id="KW-0804">Transcription</keyword>
<dbReference type="InterPro" id="IPR001387">
    <property type="entry name" value="Cro/C1-type_HTH"/>
</dbReference>
<evidence type="ECO:0000259" key="5">
    <source>
        <dbReference type="PROSITE" id="PS50943"/>
    </source>
</evidence>
<dbReference type="GO" id="GO:0003677">
    <property type="term" value="F:DNA binding"/>
    <property type="evidence" value="ECO:0007669"/>
    <property type="project" value="UniProtKB-KW"/>
</dbReference>
<dbReference type="AlphaFoldDB" id="A0A545SW75"/>
<keyword evidence="7" id="KW-1185">Reference proteome</keyword>
<dbReference type="InterPro" id="IPR038722">
    <property type="entry name" value="Ner_HTH_dom"/>
</dbReference>
<dbReference type="Gene3D" id="1.10.260.40">
    <property type="entry name" value="lambda repressor-like DNA-binding domains"/>
    <property type="match status" value="1"/>
</dbReference>
<feature type="domain" description="HTH cro/C1-type" evidence="5">
    <location>
        <begin position="8"/>
        <end position="61"/>
    </location>
</feature>
<sequence>MTNAYSKLKADLKSAGVTLRSIARDVGVSHTAVTDVARGARRSKRIEQAIADSLNTTPELLWSDRYGQEGGAT</sequence>
<reference evidence="6 7" key="1">
    <citation type="submission" date="2019-06" db="EMBL/GenBank/DDBJ databases">
        <title>A novel species of marine bacteria.</title>
        <authorList>
            <person name="Wang Y."/>
        </authorList>
    </citation>
    <scope>NUCLEOTIDE SEQUENCE [LARGE SCALE GENOMIC DNA]</scope>
    <source>
        <strain evidence="6 7">MA1-10</strain>
    </source>
</reference>
<dbReference type="SMART" id="SM00530">
    <property type="entry name" value="HTH_XRE"/>
    <property type="match status" value="1"/>
</dbReference>
<dbReference type="EMBL" id="VICH01000004">
    <property type="protein sequence ID" value="TQV69215.1"/>
    <property type="molecule type" value="Genomic_DNA"/>
</dbReference>
<dbReference type="Pfam" id="PF13693">
    <property type="entry name" value="HTH_35"/>
    <property type="match status" value="1"/>
</dbReference>
<keyword evidence="2" id="KW-0805">Transcription regulation</keyword>
<evidence type="ECO:0000256" key="3">
    <source>
        <dbReference type="ARBA" id="ARBA00023125"/>
    </source>
</evidence>
<dbReference type="CDD" id="cd00093">
    <property type="entry name" value="HTH_XRE"/>
    <property type="match status" value="1"/>
</dbReference>
<evidence type="ECO:0000256" key="4">
    <source>
        <dbReference type="ARBA" id="ARBA00023163"/>
    </source>
</evidence>